<dbReference type="InterPro" id="IPR052162">
    <property type="entry name" value="Sensor_kinase/Photoreceptor"/>
</dbReference>
<keyword evidence="5 13" id="KW-0418">Kinase</keyword>
<dbReference type="Gene3D" id="2.10.70.100">
    <property type="match status" value="1"/>
</dbReference>
<dbReference type="PANTHER" id="PTHR43304:SF1">
    <property type="entry name" value="PAC DOMAIN-CONTAINING PROTEIN"/>
    <property type="match status" value="1"/>
</dbReference>
<feature type="domain" description="PAC" evidence="12">
    <location>
        <begin position="269"/>
        <end position="323"/>
    </location>
</feature>
<dbReference type="SMART" id="SM00387">
    <property type="entry name" value="HATPase_c"/>
    <property type="match status" value="1"/>
</dbReference>
<dbReference type="Pfam" id="PF00989">
    <property type="entry name" value="PAS"/>
    <property type="match status" value="1"/>
</dbReference>
<dbReference type="InterPro" id="IPR029016">
    <property type="entry name" value="GAF-like_dom_sf"/>
</dbReference>
<dbReference type="PROSITE" id="PS50110">
    <property type="entry name" value="RESPONSE_REGULATORY"/>
    <property type="match status" value="1"/>
</dbReference>
<feature type="domain" description="PAS" evidence="11">
    <location>
        <begin position="324"/>
        <end position="396"/>
    </location>
</feature>
<dbReference type="SUPFAM" id="SSF55785">
    <property type="entry name" value="PYP-like sensor domain (PAS domain)"/>
    <property type="match status" value="6"/>
</dbReference>
<keyword evidence="4" id="KW-0808">Transferase</keyword>
<evidence type="ECO:0000256" key="8">
    <source>
        <dbReference type="SAM" id="MobiDB-lite"/>
    </source>
</evidence>
<dbReference type="EMBL" id="BPRE01000002">
    <property type="protein sequence ID" value="GJE74253.1"/>
    <property type="molecule type" value="Genomic_DNA"/>
</dbReference>
<name>A0ABQ4UPJ4_9HYPH</name>
<dbReference type="InterPro" id="IPR035965">
    <property type="entry name" value="PAS-like_dom_sf"/>
</dbReference>
<dbReference type="Pfam" id="PF00072">
    <property type="entry name" value="Response_reg"/>
    <property type="match status" value="1"/>
</dbReference>
<dbReference type="Pfam" id="PF01590">
    <property type="entry name" value="GAF"/>
    <property type="match status" value="1"/>
</dbReference>
<feature type="modified residue" description="4-aspartylphosphate" evidence="6">
    <location>
        <position position="1312"/>
    </location>
</feature>
<dbReference type="InterPro" id="IPR000014">
    <property type="entry name" value="PAS"/>
</dbReference>
<dbReference type="SUPFAM" id="SSF47384">
    <property type="entry name" value="Homodimeric domain of signal transducing histidine kinase"/>
    <property type="match status" value="1"/>
</dbReference>
<feature type="domain" description="PAC" evidence="12">
    <location>
        <begin position="522"/>
        <end position="575"/>
    </location>
</feature>
<dbReference type="Pfam" id="PF08448">
    <property type="entry name" value="PAS_4"/>
    <property type="match status" value="2"/>
</dbReference>
<sequence>MGTYARACPPVSPDSPIPRAEASPSTNAHDPIGRLPNLPYASVSDVEPRRLGGVVSGTEGECPQDRSSPSQPVSYQAIFESAVDFAIVTTDHEGRVTAWNPGAERILGWSAEEMVGHSAETFFTPEDRAAGRPAEEVRQTAETGRAADERWHLRKDGTRFWASGEMMPLRSPEGADLGFLKILRDRTTATASEGETRRVRDELQVVTDALPVLISFIDHDHVYRFANKHYEAWFDRPASEILNRLVREVVGEEVYQARLPFMARALAGEDITFDALMPYRGGVTRQSEIRYIPRRTEGGVVDGIFVMVTDIAERQAAQADLREAEDRLRLALEGAGTGIYDYDLVTGALTWDARTRALFGLSADDPVSYEGTFLPGVHPDDRERADRAVQAAIGAREGFELEYRVIGRRDGVERLLAARGNTVFRDGRPARFVGTVRDITDARAAEATARRLAALVEQSSDFIGVADLEGNAEFVNEGGRKLVGLASLEEARRYNLMDYFEPADRPTVLGKVLPAVRESGFWEGDLAFRNFSTGAAVPVHYAIFPVRDAHGSVTGYGTVTRDLTERRRQESFRDALITFGDRLQACRDTAEMAAVGAEIMARTLGLDRAGYGTVDEAMEHVEIERDWTAPGVASVAGRHRFDEFGEVRAGLAQGREVVIHDVTTDPRTARNPGPLLAIGVRALINVPVLEQGRIVALFFLHDRQVRDWLTDKLAFIRDIAERTRAAIERFRAEASWRESEEQFRVFAQAMPNHVWAADANGALYWFNEQVHAYAGTSAGELDGTAWASIVHPDDVGAAGRAWGAALADGTHYETEFRIRRADGAFRWFLVRAEPIHGPNGAVVRWIGTNTDIEDRKQAAAQLERLNENLEQQVEERTRDRDRMWRLSTDVMLVARFDATIVAVNPAWNTLFGWSEADLVGRSFMDLVHPDDAASTAAAAGDLSDGSVIPRFENRYRHKDGSYRWLSWTAVPDESFIHAVGRDVQAEREAAAALALTEEALRQAQKMEAVGQLTGGLAHDFNNLLTGISGSLELLQTRMSQGRLTDLDRYINAAQGASKRAAALTHRLLAFSRRQTLDPKPTDVNALVHGMEDLIRRTVGPAVHIEVVGAAGLWPALVDPPQLENALLNLCINARDAMPEGGRITIETANKWLDDRTARERELPPGQYLSLCVTDTGTGMTPDVIARAFDPFFTTKPTGQGTGLGLSMIYGFARQSGGQVRIYSEVGQGTTMCIYLPRHYGEAEGDDGMPDLSTAPRAEQGETVLIVDDEPSIRMLVTEVLEDLGYTAIEASDAVAGLKVLQSDVRIDLLVTDVGLPGGMNGRQMADAARVSRPNLKVLFITGYAENAAVGNGHLEPGMAVLTKPFVMEALASRIKDLISNP</sequence>
<evidence type="ECO:0000256" key="4">
    <source>
        <dbReference type="ARBA" id="ARBA00022679"/>
    </source>
</evidence>
<dbReference type="InterPro" id="IPR005467">
    <property type="entry name" value="His_kinase_dom"/>
</dbReference>
<accession>A0ABQ4UPJ4</accession>
<dbReference type="InterPro" id="IPR036097">
    <property type="entry name" value="HisK_dim/P_sf"/>
</dbReference>
<dbReference type="PROSITE" id="PS50113">
    <property type="entry name" value="PAC"/>
    <property type="match status" value="5"/>
</dbReference>
<dbReference type="SMART" id="SM00065">
    <property type="entry name" value="GAF"/>
    <property type="match status" value="1"/>
</dbReference>
<evidence type="ECO:0000256" key="6">
    <source>
        <dbReference type="PROSITE-ProRule" id="PRU00169"/>
    </source>
</evidence>
<dbReference type="SUPFAM" id="SSF52172">
    <property type="entry name" value="CheY-like"/>
    <property type="match status" value="1"/>
</dbReference>
<dbReference type="InterPro" id="IPR011006">
    <property type="entry name" value="CheY-like_superfamily"/>
</dbReference>
<dbReference type="InterPro" id="IPR001789">
    <property type="entry name" value="Sig_transdc_resp-reg_receiver"/>
</dbReference>
<feature type="domain" description="PAS" evidence="11">
    <location>
        <begin position="891"/>
        <end position="931"/>
    </location>
</feature>
<feature type="domain" description="PAC" evidence="12">
    <location>
        <begin position="812"/>
        <end position="864"/>
    </location>
</feature>
<dbReference type="InterPro" id="IPR001610">
    <property type="entry name" value="PAC"/>
</dbReference>
<evidence type="ECO:0000256" key="1">
    <source>
        <dbReference type="ARBA" id="ARBA00000085"/>
    </source>
</evidence>
<dbReference type="Gene3D" id="1.10.287.130">
    <property type="match status" value="1"/>
</dbReference>
<dbReference type="Pfam" id="PF02518">
    <property type="entry name" value="HATPase_c"/>
    <property type="match status" value="1"/>
</dbReference>
<comment type="caution">
    <text evidence="13">The sequence shown here is derived from an EMBL/GenBank/DDBJ whole genome shotgun (WGS) entry which is preliminary data.</text>
</comment>
<dbReference type="SUPFAM" id="SSF55781">
    <property type="entry name" value="GAF domain-like"/>
    <property type="match status" value="1"/>
</dbReference>
<evidence type="ECO:0000256" key="5">
    <source>
        <dbReference type="ARBA" id="ARBA00022777"/>
    </source>
</evidence>
<dbReference type="EC" id="2.7.13.3" evidence="2"/>
<dbReference type="PRINTS" id="PR00344">
    <property type="entry name" value="BCTRLSENSOR"/>
</dbReference>
<feature type="region of interest" description="Disordered" evidence="8">
    <location>
        <begin position="1"/>
        <end position="40"/>
    </location>
</feature>
<dbReference type="InterPro" id="IPR013656">
    <property type="entry name" value="PAS_4"/>
</dbReference>
<dbReference type="InterPro" id="IPR004358">
    <property type="entry name" value="Sig_transdc_His_kin-like_C"/>
</dbReference>
<dbReference type="SMART" id="SM00388">
    <property type="entry name" value="HisKA"/>
    <property type="match status" value="1"/>
</dbReference>
<dbReference type="Pfam" id="PF00512">
    <property type="entry name" value="HisKA"/>
    <property type="match status" value="1"/>
</dbReference>
<feature type="domain" description="PAS" evidence="11">
    <location>
        <begin position="448"/>
        <end position="519"/>
    </location>
</feature>
<dbReference type="Gene3D" id="3.40.50.2300">
    <property type="match status" value="1"/>
</dbReference>
<evidence type="ECO:0000256" key="7">
    <source>
        <dbReference type="SAM" id="Coils"/>
    </source>
</evidence>
<keyword evidence="14" id="KW-1185">Reference proteome</keyword>
<dbReference type="GO" id="GO:0016301">
    <property type="term" value="F:kinase activity"/>
    <property type="evidence" value="ECO:0007669"/>
    <property type="project" value="UniProtKB-KW"/>
</dbReference>
<feature type="domain" description="Histidine kinase" evidence="9">
    <location>
        <begin position="1015"/>
        <end position="1239"/>
    </location>
</feature>
<evidence type="ECO:0000259" key="12">
    <source>
        <dbReference type="PROSITE" id="PS50113"/>
    </source>
</evidence>
<reference evidence="13" key="1">
    <citation type="journal article" date="2021" name="Front. Microbiol.">
        <title>Comprehensive Comparative Genomics and Phenotyping of Methylobacterium Species.</title>
        <authorList>
            <person name="Alessa O."/>
            <person name="Ogura Y."/>
            <person name="Fujitani Y."/>
            <person name="Takami H."/>
            <person name="Hayashi T."/>
            <person name="Sahin N."/>
            <person name="Tani A."/>
        </authorList>
    </citation>
    <scope>NUCLEOTIDE SEQUENCE</scope>
    <source>
        <strain evidence="13">DSM 14458</strain>
    </source>
</reference>
<organism evidence="13 14">
    <name type="scientific">Methylorubrum suomiense</name>
    <dbReference type="NCBI Taxonomy" id="144191"/>
    <lineage>
        <taxon>Bacteria</taxon>
        <taxon>Pseudomonadati</taxon>
        <taxon>Pseudomonadota</taxon>
        <taxon>Alphaproteobacteria</taxon>
        <taxon>Hyphomicrobiales</taxon>
        <taxon>Methylobacteriaceae</taxon>
        <taxon>Methylorubrum</taxon>
    </lineage>
</organism>
<keyword evidence="7" id="KW-0175">Coiled coil</keyword>
<dbReference type="Proteomes" id="UP001055093">
    <property type="component" value="Unassembled WGS sequence"/>
</dbReference>
<keyword evidence="3 6" id="KW-0597">Phosphoprotein</keyword>
<gene>
    <name evidence="13" type="primary">rcsC_10</name>
    <name evidence="13" type="ORF">BGCPKDLD_0822</name>
</gene>
<feature type="domain" description="PAC" evidence="12">
    <location>
        <begin position="399"/>
        <end position="451"/>
    </location>
</feature>
<feature type="domain" description="PAC" evidence="12">
    <location>
        <begin position="146"/>
        <end position="198"/>
    </location>
</feature>
<dbReference type="InterPro" id="IPR000700">
    <property type="entry name" value="PAS-assoc_C"/>
</dbReference>
<dbReference type="InterPro" id="IPR013767">
    <property type="entry name" value="PAS_fold"/>
</dbReference>
<dbReference type="PROSITE" id="PS50109">
    <property type="entry name" value="HIS_KIN"/>
    <property type="match status" value="1"/>
</dbReference>
<dbReference type="CDD" id="cd00130">
    <property type="entry name" value="PAS"/>
    <property type="match status" value="6"/>
</dbReference>
<dbReference type="NCBIfam" id="TIGR00229">
    <property type="entry name" value="sensory_box"/>
    <property type="match status" value="5"/>
</dbReference>
<evidence type="ECO:0000259" key="10">
    <source>
        <dbReference type="PROSITE" id="PS50110"/>
    </source>
</evidence>
<dbReference type="Gene3D" id="3.30.450.20">
    <property type="entry name" value="PAS domain"/>
    <property type="match status" value="6"/>
</dbReference>
<evidence type="ECO:0000259" key="9">
    <source>
        <dbReference type="PROSITE" id="PS50109"/>
    </source>
</evidence>
<feature type="domain" description="Response regulatory" evidence="10">
    <location>
        <begin position="1262"/>
        <end position="1378"/>
    </location>
</feature>
<evidence type="ECO:0000256" key="2">
    <source>
        <dbReference type="ARBA" id="ARBA00012438"/>
    </source>
</evidence>
<evidence type="ECO:0000259" key="11">
    <source>
        <dbReference type="PROSITE" id="PS50112"/>
    </source>
</evidence>
<dbReference type="InterPro" id="IPR003018">
    <property type="entry name" value="GAF"/>
</dbReference>
<proteinExistence type="predicted"/>
<dbReference type="SUPFAM" id="SSF55874">
    <property type="entry name" value="ATPase domain of HSP90 chaperone/DNA topoisomerase II/histidine kinase"/>
    <property type="match status" value="1"/>
</dbReference>
<evidence type="ECO:0000256" key="3">
    <source>
        <dbReference type="ARBA" id="ARBA00022553"/>
    </source>
</evidence>
<dbReference type="SMART" id="SM00448">
    <property type="entry name" value="REC"/>
    <property type="match status" value="1"/>
</dbReference>
<dbReference type="CDD" id="cd18161">
    <property type="entry name" value="REC_hyHK_blue-like"/>
    <property type="match status" value="1"/>
</dbReference>
<dbReference type="Gene3D" id="3.30.565.10">
    <property type="entry name" value="Histidine kinase-like ATPase, C-terminal domain"/>
    <property type="match status" value="1"/>
</dbReference>
<dbReference type="CDD" id="cd00082">
    <property type="entry name" value="HisKA"/>
    <property type="match status" value="1"/>
</dbReference>
<dbReference type="InterPro" id="IPR003594">
    <property type="entry name" value="HATPase_dom"/>
</dbReference>
<comment type="catalytic activity">
    <reaction evidence="1">
        <text>ATP + protein L-histidine = ADP + protein N-phospho-L-histidine.</text>
        <dbReference type="EC" id="2.7.13.3"/>
    </reaction>
</comment>
<feature type="domain" description="PAS" evidence="11">
    <location>
        <begin position="739"/>
        <end position="809"/>
    </location>
</feature>
<dbReference type="InterPro" id="IPR003661">
    <property type="entry name" value="HisK_dim/P_dom"/>
</dbReference>
<evidence type="ECO:0000313" key="13">
    <source>
        <dbReference type="EMBL" id="GJE74253.1"/>
    </source>
</evidence>
<dbReference type="PROSITE" id="PS50112">
    <property type="entry name" value="PAS"/>
    <property type="match status" value="5"/>
</dbReference>
<dbReference type="CDD" id="cd16919">
    <property type="entry name" value="HATPase_CckA-like"/>
    <property type="match status" value="1"/>
</dbReference>
<evidence type="ECO:0000313" key="14">
    <source>
        <dbReference type="Proteomes" id="UP001055093"/>
    </source>
</evidence>
<dbReference type="Gene3D" id="3.30.450.40">
    <property type="match status" value="1"/>
</dbReference>
<dbReference type="Pfam" id="PF08447">
    <property type="entry name" value="PAS_3"/>
    <property type="match status" value="3"/>
</dbReference>
<reference evidence="13" key="2">
    <citation type="submission" date="2021-08" db="EMBL/GenBank/DDBJ databases">
        <authorList>
            <person name="Tani A."/>
            <person name="Ola A."/>
            <person name="Ogura Y."/>
            <person name="Katsura K."/>
            <person name="Hayashi T."/>
        </authorList>
    </citation>
    <scope>NUCLEOTIDE SEQUENCE</scope>
    <source>
        <strain evidence="13">DSM 14458</strain>
    </source>
</reference>
<protein>
    <recommendedName>
        <fullName evidence="2">histidine kinase</fullName>
        <ecNumber evidence="2">2.7.13.3</ecNumber>
    </recommendedName>
</protein>
<dbReference type="PANTHER" id="PTHR43304">
    <property type="entry name" value="PHYTOCHROME-LIKE PROTEIN CPH1"/>
    <property type="match status" value="1"/>
</dbReference>
<dbReference type="InterPro" id="IPR013655">
    <property type="entry name" value="PAS_fold_3"/>
</dbReference>
<feature type="domain" description="PAS" evidence="11">
    <location>
        <begin position="71"/>
        <end position="144"/>
    </location>
</feature>
<feature type="coiled-coil region" evidence="7">
    <location>
        <begin position="852"/>
        <end position="882"/>
    </location>
</feature>
<dbReference type="InterPro" id="IPR036890">
    <property type="entry name" value="HATPase_C_sf"/>
</dbReference>
<dbReference type="SMART" id="SM00091">
    <property type="entry name" value="PAS"/>
    <property type="match status" value="6"/>
</dbReference>
<dbReference type="SMART" id="SM00086">
    <property type="entry name" value="PAC"/>
    <property type="match status" value="5"/>
</dbReference>